<dbReference type="NCBIfam" id="TIGR00634">
    <property type="entry name" value="recN"/>
    <property type="match status" value="1"/>
</dbReference>
<evidence type="ECO:0000256" key="5">
    <source>
        <dbReference type="ARBA" id="ARBA00022763"/>
    </source>
</evidence>
<evidence type="ECO:0000256" key="4">
    <source>
        <dbReference type="ARBA" id="ARBA00022741"/>
    </source>
</evidence>
<dbReference type="GO" id="GO:0009432">
    <property type="term" value="P:SOS response"/>
    <property type="evidence" value="ECO:0007669"/>
    <property type="project" value="TreeGrafter"/>
</dbReference>
<feature type="domain" description="RecF/RecN/SMC N-terminal" evidence="11">
    <location>
        <begin position="2"/>
        <end position="511"/>
    </location>
</feature>
<dbReference type="NCBIfam" id="NF008121">
    <property type="entry name" value="PRK10869.1"/>
    <property type="match status" value="1"/>
</dbReference>
<keyword evidence="7 9" id="KW-0234">DNA repair</keyword>
<dbReference type="PANTHER" id="PTHR11059:SF0">
    <property type="entry name" value="DNA REPAIR PROTEIN RECN"/>
    <property type="match status" value="1"/>
</dbReference>
<dbReference type="FunFam" id="3.40.50.300:FF:000356">
    <property type="entry name" value="DNA repair protein RecN"/>
    <property type="match status" value="1"/>
</dbReference>
<dbReference type="CDD" id="cd03241">
    <property type="entry name" value="ABC_RecN"/>
    <property type="match status" value="2"/>
</dbReference>
<evidence type="ECO:0000256" key="8">
    <source>
        <dbReference type="ARBA" id="ARBA00033408"/>
    </source>
</evidence>
<accession>K9E7A8</accession>
<gene>
    <name evidence="12" type="ORF">HMPREF9698_01260</name>
</gene>
<reference evidence="12 13" key="1">
    <citation type="submission" date="2012-09" db="EMBL/GenBank/DDBJ databases">
        <title>The Genome Sequence of Alloiococcus otitis ATCC 51267.</title>
        <authorList>
            <consortium name="The Broad Institute Genome Sequencing Platform"/>
            <person name="Earl A."/>
            <person name="Ward D."/>
            <person name="Feldgarden M."/>
            <person name="Gevers D."/>
            <person name="Huys G."/>
            <person name="Walker B."/>
            <person name="Young S.K."/>
            <person name="Zeng Q."/>
            <person name="Gargeya S."/>
            <person name="Fitzgerald M."/>
            <person name="Haas B."/>
            <person name="Abouelleil A."/>
            <person name="Alvarado L."/>
            <person name="Arachchi H.M."/>
            <person name="Berlin A.M."/>
            <person name="Chapman S.B."/>
            <person name="Goldberg J."/>
            <person name="Griggs A."/>
            <person name="Gujja S."/>
            <person name="Hansen M."/>
            <person name="Howarth C."/>
            <person name="Imamovic A."/>
            <person name="Larimer J."/>
            <person name="McCowen C."/>
            <person name="Montmayeur A."/>
            <person name="Murphy C."/>
            <person name="Neiman D."/>
            <person name="Pearson M."/>
            <person name="Priest M."/>
            <person name="Roberts A."/>
            <person name="Saif S."/>
            <person name="Shea T."/>
            <person name="Sisk P."/>
            <person name="Sykes S."/>
            <person name="Wortman J."/>
            <person name="Nusbaum C."/>
            <person name="Birren B."/>
        </authorList>
    </citation>
    <scope>NUCLEOTIDE SEQUENCE [LARGE SCALE GENOMIC DNA]</scope>
    <source>
        <strain evidence="12 13">ATCC 51267</strain>
    </source>
</reference>
<comment type="caution">
    <text evidence="12">The sequence shown here is derived from an EMBL/GenBank/DDBJ whole genome shotgun (WGS) entry which is preliminary data.</text>
</comment>
<evidence type="ECO:0000256" key="6">
    <source>
        <dbReference type="ARBA" id="ARBA00022840"/>
    </source>
</evidence>
<dbReference type="InterPro" id="IPR004604">
    <property type="entry name" value="DNA_recomb/repair_RecN"/>
</dbReference>
<keyword evidence="6" id="KW-0067">ATP-binding</keyword>
<dbReference type="PANTHER" id="PTHR11059">
    <property type="entry name" value="DNA REPAIR PROTEIN RECN"/>
    <property type="match status" value="1"/>
</dbReference>
<sequence length="559" mass="62581">MLQDLHIKDFAIIEEVDLNFYDGMTVLTGETGAGKSIIIDAVGLLAGGRGSAEFVRHGAKKCQLEGEFLVLNPDKFTPILDQFGISLEDNILLIQREIFASGRNVCRVNGSMVTVANLKEIASNLIDIHGQNEHQELMQADQHIELLDNYAGEAIKDLKQVFQAKREEYLKVKKRLQQWQANEKEYAQRIDMLEFQVKEIEAVNLEEGEDEALEAESRKLANFHKISQSLQLSYDALQASEGNAVEKLGMAMEELSDIASVNKDYEAISDTLSSLFYQVQEASSDILNELDQMEFDEGRLYEIEDRLKSIQELKRKYGDTISEVLTYYHNASEELYNLKHNEGNIDQVQNQVDSLEADLVDLGQKLHQVRQDQAEQLEQAVLDQLAELYMDKARFSVEFKKPAQLENMNANGFDTLAFYISTNPGEPLKPLNKVASGGELSRMMLAMKTIFSSSQGITSIIFDEVDTGVSGRVASAIAKKIHGVSDQSQVLCITHLPQVAAIADEHLYINKQIVGDRTKTQVSHLSEEDRVEEIARMLSGDQTTPASLSAARELLKKGL</sequence>
<keyword evidence="4" id="KW-0547">Nucleotide-binding</keyword>
<name>K9E7A8_9LACT</name>
<evidence type="ECO:0000256" key="7">
    <source>
        <dbReference type="ARBA" id="ARBA00023204"/>
    </source>
</evidence>
<dbReference type="OrthoDB" id="9806954at2"/>
<keyword evidence="5 9" id="KW-0227">DNA damage</keyword>
<protein>
    <recommendedName>
        <fullName evidence="3 9">DNA repair protein RecN</fullName>
    </recommendedName>
    <alternativeName>
        <fullName evidence="8 9">Recombination protein N</fullName>
    </alternativeName>
</protein>
<dbReference type="Pfam" id="PF02463">
    <property type="entry name" value="SMC_N"/>
    <property type="match status" value="1"/>
</dbReference>
<evidence type="ECO:0000313" key="12">
    <source>
        <dbReference type="EMBL" id="EKU93064.1"/>
    </source>
</evidence>
<organism evidence="12 13">
    <name type="scientific">Alloiococcus otitis ATCC 51267</name>
    <dbReference type="NCBI Taxonomy" id="883081"/>
    <lineage>
        <taxon>Bacteria</taxon>
        <taxon>Bacillati</taxon>
        <taxon>Bacillota</taxon>
        <taxon>Bacilli</taxon>
        <taxon>Lactobacillales</taxon>
        <taxon>Carnobacteriaceae</taxon>
        <taxon>Alloiococcus</taxon>
    </lineage>
</organism>
<evidence type="ECO:0000313" key="13">
    <source>
        <dbReference type="Proteomes" id="UP000009875"/>
    </source>
</evidence>
<dbReference type="STRING" id="883081.HMPREF9698_01260"/>
<dbReference type="InterPro" id="IPR003395">
    <property type="entry name" value="RecF/RecN/SMC_N"/>
</dbReference>
<evidence type="ECO:0000256" key="10">
    <source>
        <dbReference type="SAM" id="Coils"/>
    </source>
</evidence>
<dbReference type="GO" id="GO:0005524">
    <property type="term" value="F:ATP binding"/>
    <property type="evidence" value="ECO:0007669"/>
    <property type="project" value="UniProtKB-KW"/>
</dbReference>
<comment type="function">
    <text evidence="1 9">May be involved in recombinational repair of damaged DNA.</text>
</comment>
<evidence type="ECO:0000259" key="11">
    <source>
        <dbReference type="Pfam" id="PF02463"/>
    </source>
</evidence>
<evidence type="ECO:0000256" key="9">
    <source>
        <dbReference type="PIRNR" id="PIRNR003128"/>
    </source>
</evidence>
<keyword evidence="13" id="KW-1185">Reference proteome</keyword>
<dbReference type="FunFam" id="3.40.50.300:FF:000319">
    <property type="entry name" value="DNA repair protein RecN"/>
    <property type="match status" value="1"/>
</dbReference>
<dbReference type="SUPFAM" id="SSF52540">
    <property type="entry name" value="P-loop containing nucleoside triphosphate hydrolases"/>
    <property type="match status" value="1"/>
</dbReference>
<dbReference type="InterPro" id="IPR027417">
    <property type="entry name" value="P-loop_NTPase"/>
</dbReference>
<feature type="coiled-coil region" evidence="10">
    <location>
        <begin position="162"/>
        <end position="196"/>
    </location>
</feature>
<dbReference type="EMBL" id="AGXA01000027">
    <property type="protein sequence ID" value="EKU93064.1"/>
    <property type="molecule type" value="Genomic_DNA"/>
</dbReference>
<proteinExistence type="inferred from homology"/>
<evidence type="ECO:0000256" key="2">
    <source>
        <dbReference type="ARBA" id="ARBA00009441"/>
    </source>
</evidence>
<dbReference type="HOGENOM" id="CLU_018297_3_1_9"/>
<evidence type="ECO:0000256" key="3">
    <source>
        <dbReference type="ARBA" id="ARBA00021315"/>
    </source>
</evidence>
<comment type="similarity">
    <text evidence="2 9">Belongs to the RecN family.</text>
</comment>
<dbReference type="PIRSF" id="PIRSF003128">
    <property type="entry name" value="RecN"/>
    <property type="match status" value="1"/>
</dbReference>
<dbReference type="PATRIC" id="fig|883081.3.peg.1437"/>
<dbReference type="GO" id="GO:0006310">
    <property type="term" value="P:DNA recombination"/>
    <property type="evidence" value="ECO:0007669"/>
    <property type="project" value="InterPro"/>
</dbReference>
<dbReference type="Proteomes" id="UP000009875">
    <property type="component" value="Unassembled WGS sequence"/>
</dbReference>
<dbReference type="RefSeq" id="WP_003778866.1">
    <property type="nucleotide sequence ID" value="NZ_JH992961.1"/>
</dbReference>
<dbReference type="Gene3D" id="3.40.50.300">
    <property type="entry name" value="P-loop containing nucleotide triphosphate hydrolases"/>
    <property type="match status" value="2"/>
</dbReference>
<feature type="coiled-coil region" evidence="10">
    <location>
        <begin position="338"/>
        <end position="372"/>
    </location>
</feature>
<evidence type="ECO:0000256" key="1">
    <source>
        <dbReference type="ARBA" id="ARBA00003618"/>
    </source>
</evidence>
<dbReference type="GO" id="GO:0006281">
    <property type="term" value="P:DNA repair"/>
    <property type="evidence" value="ECO:0007669"/>
    <property type="project" value="UniProtKB-KW"/>
</dbReference>
<dbReference type="AlphaFoldDB" id="K9E7A8"/>
<keyword evidence="10" id="KW-0175">Coiled coil</keyword>
<dbReference type="GO" id="GO:0043590">
    <property type="term" value="C:bacterial nucleoid"/>
    <property type="evidence" value="ECO:0007669"/>
    <property type="project" value="TreeGrafter"/>
</dbReference>
<dbReference type="eggNOG" id="COG0497">
    <property type="taxonomic scope" value="Bacteria"/>
</dbReference>